<proteinExistence type="predicted"/>
<keyword evidence="1" id="KW-0723">Serine/threonine-protein kinase</keyword>
<protein>
    <recommendedName>
        <fullName evidence="6">Protein kinase domain-containing protein</fullName>
    </recommendedName>
</protein>
<evidence type="ECO:0000256" key="2">
    <source>
        <dbReference type="ARBA" id="ARBA00022679"/>
    </source>
</evidence>
<evidence type="ECO:0000256" key="5">
    <source>
        <dbReference type="ARBA" id="ARBA00022840"/>
    </source>
</evidence>
<keyword evidence="3" id="KW-0547">Nucleotide-binding</keyword>
<dbReference type="PANTHER" id="PTHR24342:SF12">
    <property type="entry name" value="DEATH-ASSOCIATED PROTEIN KINASE RELATED"/>
    <property type="match status" value="1"/>
</dbReference>
<dbReference type="EMBL" id="CAQQ02035538">
    <property type="status" value="NOT_ANNOTATED_CDS"/>
    <property type="molecule type" value="Genomic_DNA"/>
</dbReference>
<dbReference type="EnsemblMetazoa" id="MESCA001785-RA">
    <property type="protein sequence ID" value="MESCA001785-PA"/>
    <property type="gene ID" value="MESCA001785"/>
</dbReference>
<keyword evidence="2" id="KW-0808">Transferase</keyword>
<organism evidence="7 8">
    <name type="scientific">Megaselia scalaris</name>
    <name type="common">Humpbacked fly</name>
    <name type="synonym">Phora scalaris</name>
    <dbReference type="NCBI Taxonomy" id="36166"/>
    <lineage>
        <taxon>Eukaryota</taxon>
        <taxon>Metazoa</taxon>
        <taxon>Ecdysozoa</taxon>
        <taxon>Arthropoda</taxon>
        <taxon>Hexapoda</taxon>
        <taxon>Insecta</taxon>
        <taxon>Pterygota</taxon>
        <taxon>Neoptera</taxon>
        <taxon>Endopterygota</taxon>
        <taxon>Diptera</taxon>
        <taxon>Brachycera</taxon>
        <taxon>Muscomorpha</taxon>
        <taxon>Platypezoidea</taxon>
        <taxon>Phoridae</taxon>
        <taxon>Megaseliini</taxon>
        <taxon>Megaselia</taxon>
    </lineage>
</organism>
<name>T1GEL7_MEGSC</name>
<dbReference type="GO" id="GO:0005634">
    <property type="term" value="C:nucleus"/>
    <property type="evidence" value="ECO:0007669"/>
    <property type="project" value="TreeGrafter"/>
</dbReference>
<dbReference type="SMART" id="SM00220">
    <property type="entry name" value="S_TKc"/>
    <property type="match status" value="1"/>
</dbReference>
<dbReference type="GO" id="GO:0005524">
    <property type="term" value="F:ATP binding"/>
    <property type="evidence" value="ECO:0007669"/>
    <property type="project" value="UniProtKB-KW"/>
</dbReference>
<dbReference type="Pfam" id="PF00069">
    <property type="entry name" value="Pkinase"/>
    <property type="match status" value="1"/>
</dbReference>
<dbReference type="SUPFAM" id="SSF56112">
    <property type="entry name" value="Protein kinase-like (PK-like)"/>
    <property type="match status" value="1"/>
</dbReference>
<evidence type="ECO:0000313" key="7">
    <source>
        <dbReference type="EnsemblMetazoa" id="MESCA001785-PA"/>
    </source>
</evidence>
<dbReference type="Gene3D" id="3.30.200.20">
    <property type="entry name" value="Phosphorylase Kinase, domain 1"/>
    <property type="match status" value="1"/>
</dbReference>
<dbReference type="OMA" id="IQHEIAV"/>
<dbReference type="EMBL" id="CAQQ02035539">
    <property type="status" value="NOT_ANNOTATED_CDS"/>
    <property type="molecule type" value="Genomic_DNA"/>
</dbReference>
<dbReference type="EMBL" id="CAQQ02035540">
    <property type="status" value="NOT_ANNOTATED_CDS"/>
    <property type="molecule type" value="Genomic_DNA"/>
</dbReference>
<dbReference type="InterPro" id="IPR011009">
    <property type="entry name" value="Kinase-like_dom_sf"/>
</dbReference>
<reference evidence="8" key="1">
    <citation type="submission" date="2013-02" db="EMBL/GenBank/DDBJ databases">
        <authorList>
            <person name="Hughes D."/>
        </authorList>
    </citation>
    <scope>NUCLEOTIDE SEQUENCE</scope>
    <source>
        <strain>Durham</strain>
        <strain evidence="8">NC isolate 2 -- Noor lab</strain>
    </source>
</reference>
<sequence length="181" mass="20152">RGKFAAVRRAIHKKSGLNFAAKFLKRRRRAQSSDKEIQHEIAVLMLCSGSENIVKLNAVHETRFDTALLLDLATDGLKLCDFGISRVVENGSKVREILGTPDYVAPEVLQYEPLSLKTDIWSIGVLAYVLLTGFTPFGGDSKQETFLNISQCALSFPDDLFDGISNHALDFIKNTLRIKPQ</sequence>
<evidence type="ECO:0000256" key="3">
    <source>
        <dbReference type="ARBA" id="ARBA00022741"/>
    </source>
</evidence>
<dbReference type="GO" id="GO:0004674">
    <property type="term" value="F:protein serine/threonine kinase activity"/>
    <property type="evidence" value="ECO:0007669"/>
    <property type="project" value="UniProtKB-KW"/>
</dbReference>
<dbReference type="HOGENOM" id="CLU_000288_63_0_1"/>
<evidence type="ECO:0000259" key="6">
    <source>
        <dbReference type="PROSITE" id="PS50011"/>
    </source>
</evidence>
<dbReference type="GO" id="GO:0043065">
    <property type="term" value="P:positive regulation of apoptotic process"/>
    <property type="evidence" value="ECO:0007669"/>
    <property type="project" value="TreeGrafter"/>
</dbReference>
<keyword evidence="5" id="KW-0067">ATP-binding</keyword>
<dbReference type="AlphaFoldDB" id="T1GEL7"/>
<reference evidence="7" key="2">
    <citation type="submission" date="2015-06" db="UniProtKB">
        <authorList>
            <consortium name="EnsemblMetazoa"/>
        </authorList>
    </citation>
    <scope>IDENTIFICATION</scope>
</reference>
<dbReference type="Proteomes" id="UP000015102">
    <property type="component" value="Unassembled WGS sequence"/>
</dbReference>
<evidence type="ECO:0000313" key="8">
    <source>
        <dbReference type="Proteomes" id="UP000015102"/>
    </source>
</evidence>
<dbReference type="PROSITE" id="PS50011">
    <property type="entry name" value="PROTEIN_KINASE_DOM"/>
    <property type="match status" value="1"/>
</dbReference>
<dbReference type="PANTHER" id="PTHR24342">
    <property type="entry name" value="SERINE/THREONINE-PROTEIN KINASE 17"/>
    <property type="match status" value="1"/>
</dbReference>
<evidence type="ECO:0000256" key="4">
    <source>
        <dbReference type="ARBA" id="ARBA00022777"/>
    </source>
</evidence>
<dbReference type="GO" id="GO:0035556">
    <property type="term" value="P:intracellular signal transduction"/>
    <property type="evidence" value="ECO:0007669"/>
    <property type="project" value="TreeGrafter"/>
</dbReference>
<dbReference type="STRING" id="36166.T1GEL7"/>
<evidence type="ECO:0000256" key="1">
    <source>
        <dbReference type="ARBA" id="ARBA00022527"/>
    </source>
</evidence>
<keyword evidence="4" id="KW-0418">Kinase</keyword>
<accession>T1GEL7</accession>
<dbReference type="InterPro" id="IPR000719">
    <property type="entry name" value="Prot_kinase_dom"/>
</dbReference>
<dbReference type="Gene3D" id="1.10.510.10">
    <property type="entry name" value="Transferase(Phosphotransferase) domain 1"/>
    <property type="match status" value="1"/>
</dbReference>
<keyword evidence="8" id="KW-1185">Reference proteome</keyword>
<feature type="domain" description="Protein kinase" evidence="6">
    <location>
        <begin position="1"/>
        <end position="181"/>
    </location>
</feature>